<evidence type="ECO:0000256" key="1">
    <source>
        <dbReference type="SAM" id="MobiDB-lite"/>
    </source>
</evidence>
<keyword evidence="3" id="KW-1185">Reference proteome</keyword>
<dbReference type="EMBL" id="KL660772">
    <property type="protein sequence ID" value="KFA62923.1"/>
    <property type="molecule type" value="Genomic_DNA"/>
</dbReference>
<dbReference type="STRING" id="1283841.A0A084QG38"/>
<proteinExistence type="predicted"/>
<evidence type="ECO:0000313" key="2">
    <source>
        <dbReference type="EMBL" id="KFA62923.1"/>
    </source>
</evidence>
<organism evidence="2 3">
    <name type="scientific">Stachybotrys chlorohalonatus (strain IBT 40285)</name>
    <dbReference type="NCBI Taxonomy" id="1283841"/>
    <lineage>
        <taxon>Eukaryota</taxon>
        <taxon>Fungi</taxon>
        <taxon>Dikarya</taxon>
        <taxon>Ascomycota</taxon>
        <taxon>Pezizomycotina</taxon>
        <taxon>Sordariomycetes</taxon>
        <taxon>Hypocreomycetidae</taxon>
        <taxon>Hypocreales</taxon>
        <taxon>Stachybotryaceae</taxon>
        <taxon>Stachybotrys</taxon>
    </lineage>
</organism>
<evidence type="ECO:0000313" key="3">
    <source>
        <dbReference type="Proteomes" id="UP000028524"/>
    </source>
</evidence>
<dbReference type="AlphaFoldDB" id="A0A084QG38"/>
<dbReference type="Proteomes" id="UP000028524">
    <property type="component" value="Unassembled WGS sequence"/>
</dbReference>
<feature type="region of interest" description="Disordered" evidence="1">
    <location>
        <begin position="1"/>
        <end position="25"/>
    </location>
</feature>
<reference evidence="2 3" key="1">
    <citation type="journal article" date="2014" name="BMC Genomics">
        <title>Comparative genome sequencing reveals chemotype-specific gene clusters in the toxigenic black mold Stachybotrys.</title>
        <authorList>
            <person name="Semeiks J."/>
            <person name="Borek D."/>
            <person name="Otwinowski Z."/>
            <person name="Grishin N.V."/>
        </authorList>
    </citation>
    <scope>NUCLEOTIDE SEQUENCE [LARGE SCALE GENOMIC DNA]</scope>
    <source>
        <strain evidence="2 3">IBT 40285</strain>
    </source>
</reference>
<accession>A0A084QG38</accession>
<name>A0A084QG38_STAC4</name>
<dbReference type="HOGENOM" id="CLU_727960_0_0_1"/>
<protein>
    <submittedName>
        <fullName evidence="2">Uncharacterized protein</fullName>
    </submittedName>
</protein>
<dbReference type="OrthoDB" id="2687876at2759"/>
<sequence>MREDPTVTEPDSLANPSSVEPTGDSTATISPGLGTVFFTILSSERKLFDSKDNFFYRICIHDAKHTIKYLALPQDLSPGLADPAGVLLDFAVVPVSDWNIAQLVVKDNSGQNRSNTLAISDLFNFKLGDVDKWHKKKVDWHTLKHKFDGMKLLQCQKTAPRSLVTQTRVHGEKHIVHYDWSPVDNLYMRRLSNIYKLIDGKGIGPRCVAHVTENKQRIIGLMVEHVEGRCPKLVDLPACKTVLQKLHNIGYVYGGKIGYDTFIIQNDNTAIIHDLGSVRPSTHEPVTLLAEMGVLSQDMTQQGASQSANARSSNSMFKKLEDNVTDAIAKHGDRFLRWGIPMEGIEEARVHGGLAMTVKCGLPGVLMHRCEVLLDVQHIG</sequence>
<feature type="compositionally biased region" description="Polar residues" evidence="1">
    <location>
        <begin position="14"/>
        <end position="25"/>
    </location>
</feature>
<gene>
    <name evidence="2" type="ORF">S40285_04378</name>
</gene>
<dbReference type="InParanoid" id="A0A084QG38"/>